<reference evidence="2 3" key="1">
    <citation type="submission" date="2019-02" db="EMBL/GenBank/DDBJ databases">
        <title>Genome sequencing of the rare red list fungi Dentipellis fragilis.</title>
        <authorList>
            <person name="Buettner E."/>
            <person name="Kellner H."/>
        </authorList>
    </citation>
    <scope>NUCLEOTIDE SEQUENCE [LARGE SCALE GENOMIC DNA]</scope>
    <source>
        <strain evidence="2 3">DSM 105465</strain>
    </source>
</reference>
<evidence type="ECO:0000313" key="2">
    <source>
        <dbReference type="EMBL" id="TFY62312.1"/>
    </source>
</evidence>
<proteinExistence type="predicted"/>
<evidence type="ECO:0008006" key="4">
    <source>
        <dbReference type="Google" id="ProtNLM"/>
    </source>
</evidence>
<accession>A0A4Y9YJJ4</accession>
<gene>
    <name evidence="2" type="ORF">EVG20_g6756</name>
</gene>
<sequence>MQPLLTESVQDSCVQQNKNSCAILPRRPPSPWQTGYDSRADFKLAPQSPLNILYMVSTPQGRLSPSCGDPRSPTAIPPSTYDPYTPTPGTPEPAAYYEARSPSVHGTPPPDAYDTCTPSARGTPGPTTYEADSRNVSVLGDCVYLILEDIRKEDLEAFLGILYRGPESDLNPATFPVLAGALRFSSKYGAVRVRNTIMFILKSIWSSDKDLHLAKNRAGVFNAQAQDQVHPARILAVLRRSIVKIKTSCPSCSITSAVALLNWEHRPKVLDKTSTRCHPEIFNVSLMVYRSSFGDRYFGAALKKTPFAGHISLILAERRMSAC</sequence>
<dbReference type="Proteomes" id="UP000298327">
    <property type="component" value="Unassembled WGS sequence"/>
</dbReference>
<feature type="region of interest" description="Disordered" evidence="1">
    <location>
        <begin position="61"/>
        <end position="95"/>
    </location>
</feature>
<organism evidence="2 3">
    <name type="scientific">Dentipellis fragilis</name>
    <dbReference type="NCBI Taxonomy" id="205917"/>
    <lineage>
        <taxon>Eukaryota</taxon>
        <taxon>Fungi</taxon>
        <taxon>Dikarya</taxon>
        <taxon>Basidiomycota</taxon>
        <taxon>Agaricomycotina</taxon>
        <taxon>Agaricomycetes</taxon>
        <taxon>Russulales</taxon>
        <taxon>Hericiaceae</taxon>
        <taxon>Dentipellis</taxon>
    </lineage>
</organism>
<name>A0A4Y9YJJ4_9AGAM</name>
<comment type="caution">
    <text evidence="2">The sequence shown here is derived from an EMBL/GenBank/DDBJ whole genome shotgun (WGS) entry which is preliminary data.</text>
</comment>
<evidence type="ECO:0000313" key="3">
    <source>
        <dbReference type="Proteomes" id="UP000298327"/>
    </source>
</evidence>
<protein>
    <recommendedName>
        <fullName evidence="4">BTB domain-containing protein</fullName>
    </recommendedName>
</protein>
<keyword evidence="3" id="KW-1185">Reference proteome</keyword>
<dbReference type="EMBL" id="SEOQ01000469">
    <property type="protein sequence ID" value="TFY62312.1"/>
    <property type="molecule type" value="Genomic_DNA"/>
</dbReference>
<evidence type="ECO:0000256" key="1">
    <source>
        <dbReference type="SAM" id="MobiDB-lite"/>
    </source>
</evidence>
<dbReference type="AlphaFoldDB" id="A0A4Y9YJJ4"/>